<evidence type="ECO:0000256" key="1">
    <source>
        <dbReference type="SAM" id="Coils"/>
    </source>
</evidence>
<feature type="transmembrane region" description="Helical" evidence="2">
    <location>
        <begin position="50"/>
        <end position="70"/>
    </location>
</feature>
<keyword evidence="2" id="KW-1133">Transmembrane helix</keyword>
<evidence type="ECO:0000256" key="2">
    <source>
        <dbReference type="SAM" id="Phobius"/>
    </source>
</evidence>
<gene>
    <name evidence="3" type="ORF">GCU69_13195</name>
</gene>
<reference evidence="3 4" key="1">
    <citation type="submission" date="2019-10" db="EMBL/GenBank/DDBJ databases">
        <title>Streptomyces tenebrisbrunneis sp.nov., an endogenous actinomycete isolated from of Lycium ruthenicum.</title>
        <authorList>
            <person name="Ma L."/>
        </authorList>
    </citation>
    <scope>NUCLEOTIDE SEQUENCE [LARGE SCALE GENOMIC DNA]</scope>
    <source>
        <strain evidence="3 4">TRM 66187</strain>
    </source>
</reference>
<keyword evidence="2" id="KW-0472">Membrane</keyword>
<organism evidence="3 4">
    <name type="scientific">Streptomyces lycii</name>
    <dbReference type="NCBI Taxonomy" id="2654337"/>
    <lineage>
        <taxon>Bacteria</taxon>
        <taxon>Bacillati</taxon>
        <taxon>Actinomycetota</taxon>
        <taxon>Actinomycetes</taxon>
        <taxon>Kitasatosporales</taxon>
        <taxon>Streptomycetaceae</taxon>
        <taxon>Streptomyces</taxon>
    </lineage>
</organism>
<protein>
    <recommendedName>
        <fullName evidence="5">DUF3618 domain-containing protein</fullName>
    </recommendedName>
</protein>
<dbReference type="Proteomes" id="UP000621266">
    <property type="component" value="Unassembled WGS sequence"/>
</dbReference>
<evidence type="ECO:0008006" key="5">
    <source>
        <dbReference type="Google" id="ProtNLM"/>
    </source>
</evidence>
<evidence type="ECO:0000313" key="3">
    <source>
        <dbReference type="EMBL" id="KAF4408649.1"/>
    </source>
</evidence>
<keyword evidence="1" id="KW-0175">Coiled coil</keyword>
<evidence type="ECO:0000313" key="4">
    <source>
        <dbReference type="Proteomes" id="UP000621266"/>
    </source>
</evidence>
<name>A0ABQ7FM05_9ACTN</name>
<dbReference type="RefSeq" id="WP_156206132.1">
    <property type="nucleotide sequence ID" value="NZ_WHPN01000268.1"/>
</dbReference>
<sequence length="76" mass="8346">MNEDEPPFVRIGAREIYDKLEAVHADVQELKRTAADIEKHEARLNALERWRYGVGAALVTAITSAAITAARSIGQA</sequence>
<dbReference type="EMBL" id="WHPN01000268">
    <property type="protein sequence ID" value="KAF4408649.1"/>
    <property type="molecule type" value="Genomic_DNA"/>
</dbReference>
<accession>A0ABQ7FM05</accession>
<feature type="coiled-coil region" evidence="1">
    <location>
        <begin position="20"/>
        <end position="47"/>
    </location>
</feature>
<keyword evidence="2" id="KW-0812">Transmembrane</keyword>
<keyword evidence="4" id="KW-1185">Reference proteome</keyword>
<proteinExistence type="predicted"/>
<comment type="caution">
    <text evidence="3">The sequence shown here is derived from an EMBL/GenBank/DDBJ whole genome shotgun (WGS) entry which is preliminary data.</text>
</comment>